<feature type="domain" description="Histidine kinase" evidence="12">
    <location>
        <begin position="260"/>
        <end position="468"/>
    </location>
</feature>
<dbReference type="SUPFAM" id="SSF55874">
    <property type="entry name" value="ATPase domain of HSP90 chaperone/DNA topoisomerase II/histidine kinase"/>
    <property type="match status" value="1"/>
</dbReference>
<dbReference type="CDD" id="cd00075">
    <property type="entry name" value="HATPase"/>
    <property type="match status" value="1"/>
</dbReference>
<comment type="subcellular location">
    <subcellularLocation>
        <location evidence="2">Cell membrane</location>
    </subcellularLocation>
</comment>
<sequence>MTTEQDRGFTARTRILAWIMLVLTVAVFIIVFTTARAELAGVRTHADDELEHEVTKFREFAAKPDPATDRPYSSVRGLMTAHLQTNLPEHTETFFTIVDGREDQRSADTPPLRLDQDPEFVAAAAETTTPRSGELKTQAGPVSYAVVPVEVKGQPQHAQLVIIEFLAEDLDEAWSTIWTMTIVAVVALIAAGFLGWVVAGRVLAPIRHLRETAAGIGEDELDRRIEVTGNDDVARLGVTFNRMLDRLEAAFAGQRQLLNDAGHELRTPITVVRGQLQVMGDDSEDRQHTLALVDDELQRMSRLVDDLVMLARSERPDFLDLTDTDLMDLLISSFSKASALAARDWIIDAVPEGFGIVDDERLTQALLQLASNAIDHTNEEDTIAFGGRLDNTTLRLWVRDTGAGIPAEDQARIFDRFVTARSARSGRKGTGLGLTIVDRIARAHGGTVSVKSAVGQGALFTLTLPWHRLDADRGSEGDSH</sequence>
<dbReference type="PRINTS" id="PR00344">
    <property type="entry name" value="BCTRLSENSOR"/>
</dbReference>
<dbReference type="SMART" id="SM00387">
    <property type="entry name" value="HATPase_c"/>
    <property type="match status" value="1"/>
</dbReference>
<dbReference type="Gene3D" id="6.10.340.10">
    <property type="match status" value="1"/>
</dbReference>
<comment type="catalytic activity">
    <reaction evidence="1">
        <text>ATP + protein L-histidine = ADP + protein N-phospho-L-histidine.</text>
        <dbReference type="EC" id="2.7.13.3"/>
    </reaction>
</comment>
<dbReference type="SMART" id="SM00388">
    <property type="entry name" value="HisKA"/>
    <property type="match status" value="1"/>
</dbReference>
<dbReference type="InterPro" id="IPR005467">
    <property type="entry name" value="His_kinase_dom"/>
</dbReference>
<dbReference type="OrthoDB" id="9786919at2"/>
<dbReference type="PANTHER" id="PTHR45436">
    <property type="entry name" value="SENSOR HISTIDINE KINASE YKOH"/>
    <property type="match status" value="1"/>
</dbReference>
<protein>
    <recommendedName>
        <fullName evidence="3">histidine kinase</fullName>
        <ecNumber evidence="3">2.7.13.3</ecNumber>
    </recommendedName>
</protein>
<evidence type="ECO:0000259" key="13">
    <source>
        <dbReference type="PROSITE" id="PS50885"/>
    </source>
</evidence>
<keyword evidence="9" id="KW-0902">Two-component regulatory system</keyword>
<organism evidence="14 15">
    <name type="scientific">Brevibacterium linens</name>
    <dbReference type="NCBI Taxonomy" id="1703"/>
    <lineage>
        <taxon>Bacteria</taxon>
        <taxon>Bacillati</taxon>
        <taxon>Actinomycetota</taxon>
        <taxon>Actinomycetes</taxon>
        <taxon>Micrococcales</taxon>
        <taxon>Brevibacteriaceae</taxon>
        <taxon>Brevibacterium</taxon>
    </lineage>
</organism>
<comment type="caution">
    <text evidence="14">The sequence shown here is derived from an EMBL/GenBank/DDBJ whole genome shotgun (WGS) entry which is preliminary data.</text>
</comment>
<dbReference type="InterPro" id="IPR036097">
    <property type="entry name" value="HisK_dim/P_sf"/>
</dbReference>
<evidence type="ECO:0000256" key="6">
    <source>
        <dbReference type="ARBA" id="ARBA00022692"/>
    </source>
</evidence>
<dbReference type="Gene3D" id="3.30.565.10">
    <property type="entry name" value="Histidine kinase-like ATPase, C-terminal domain"/>
    <property type="match status" value="1"/>
</dbReference>
<dbReference type="InterPro" id="IPR003660">
    <property type="entry name" value="HAMP_dom"/>
</dbReference>
<dbReference type="AlphaFoldDB" id="A0A0B9APQ7"/>
<dbReference type="SUPFAM" id="SSF158472">
    <property type="entry name" value="HAMP domain-like"/>
    <property type="match status" value="1"/>
</dbReference>
<keyword evidence="4" id="KW-0597">Phosphoprotein</keyword>
<dbReference type="SMART" id="SM00304">
    <property type="entry name" value="HAMP"/>
    <property type="match status" value="1"/>
</dbReference>
<keyword evidence="15" id="KW-1185">Reference proteome</keyword>
<feature type="transmembrane region" description="Helical" evidence="11">
    <location>
        <begin position="15"/>
        <end position="35"/>
    </location>
</feature>
<dbReference type="Gene3D" id="1.10.287.130">
    <property type="match status" value="1"/>
</dbReference>
<evidence type="ECO:0000313" key="14">
    <source>
        <dbReference type="EMBL" id="KHS52807.1"/>
    </source>
</evidence>
<evidence type="ECO:0000256" key="9">
    <source>
        <dbReference type="ARBA" id="ARBA00023012"/>
    </source>
</evidence>
<dbReference type="Proteomes" id="UP000031488">
    <property type="component" value="Unassembled WGS sequence"/>
</dbReference>
<evidence type="ECO:0000256" key="7">
    <source>
        <dbReference type="ARBA" id="ARBA00022777"/>
    </source>
</evidence>
<dbReference type="PANTHER" id="PTHR45436:SF5">
    <property type="entry name" value="SENSOR HISTIDINE KINASE TRCS"/>
    <property type="match status" value="1"/>
</dbReference>
<dbReference type="CDD" id="cd00082">
    <property type="entry name" value="HisKA"/>
    <property type="match status" value="1"/>
</dbReference>
<dbReference type="PROSITE" id="PS50109">
    <property type="entry name" value="HIS_KIN"/>
    <property type="match status" value="1"/>
</dbReference>
<evidence type="ECO:0000256" key="10">
    <source>
        <dbReference type="ARBA" id="ARBA00023136"/>
    </source>
</evidence>
<dbReference type="EC" id="2.7.13.3" evidence="3"/>
<dbReference type="InterPro" id="IPR003661">
    <property type="entry name" value="HisK_dim/P_dom"/>
</dbReference>
<reference evidence="14 15" key="1">
    <citation type="submission" date="2014-11" db="EMBL/GenBank/DDBJ databases">
        <title>Draft Genome Sequence of Brevibacterium linens AE038-8.</title>
        <authorList>
            <person name="Maizel D."/>
            <person name="Utturkar S.M."/>
            <person name="Brown S.D."/>
            <person name="Ferrero M."/>
            <person name="Rosen B.P."/>
        </authorList>
    </citation>
    <scope>NUCLEOTIDE SEQUENCE [LARGE SCALE GENOMIC DNA]</scope>
    <source>
        <strain evidence="14 15">AE038-8</strain>
    </source>
</reference>
<proteinExistence type="predicted"/>
<evidence type="ECO:0000259" key="12">
    <source>
        <dbReference type="PROSITE" id="PS50109"/>
    </source>
</evidence>
<keyword evidence="6 11" id="KW-0812">Transmembrane</keyword>
<keyword evidence="5" id="KW-0808">Transferase</keyword>
<dbReference type="CDD" id="cd06225">
    <property type="entry name" value="HAMP"/>
    <property type="match status" value="1"/>
</dbReference>
<gene>
    <name evidence="14" type="ORF">AE0388_1790</name>
</gene>
<dbReference type="InterPro" id="IPR050428">
    <property type="entry name" value="TCS_sensor_his_kinase"/>
</dbReference>
<dbReference type="GO" id="GO:0000155">
    <property type="term" value="F:phosphorelay sensor kinase activity"/>
    <property type="evidence" value="ECO:0007669"/>
    <property type="project" value="InterPro"/>
</dbReference>
<dbReference type="Pfam" id="PF02518">
    <property type="entry name" value="HATPase_c"/>
    <property type="match status" value="1"/>
</dbReference>
<feature type="transmembrane region" description="Helical" evidence="11">
    <location>
        <begin position="177"/>
        <end position="199"/>
    </location>
</feature>
<dbReference type="PATRIC" id="fig|1703.6.peg.1673"/>
<dbReference type="InterPro" id="IPR036890">
    <property type="entry name" value="HATPase_C_sf"/>
</dbReference>
<dbReference type="Pfam" id="PF00672">
    <property type="entry name" value="HAMP"/>
    <property type="match status" value="1"/>
</dbReference>
<evidence type="ECO:0000256" key="3">
    <source>
        <dbReference type="ARBA" id="ARBA00012438"/>
    </source>
</evidence>
<evidence type="ECO:0000256" key="5">
    <source>
        <dbReference type="ARBA" id="ARBA00022679"/>
    </source>
</evidence>
<dbReference type="RefSeq" id="WP_052239932.1">
    <property type="nucleotide sequence ID" value="NZ_JTJZ01000018.1"/>
</dbReference>
<dbReference type="PROSITE" id="PS50885">
    <property type="entry name" value="HAMP"/>
    <property type="match status" value="1"/>
</dbReference>
<dbReference type="GO" id="GO:0005886">
    <property type="term" value="C:plasma membrane"/>
    <property type="evidence" value="ECO:0007669"/>
    <property type="project" value="UniProtKB-SubCell"/>
</dbReference>
<dbReference type="InterPro" id="IPR004358">
    <property type="entry name" value="Sig_transdc_His_kin-like_C"/>
</dbReference>
<dbReference type="InterPro" id="IPR003594">
    <property type="entry name" value="HATPase_dom"/>
</dbReference>
<name>A0A0B9APQ7_BRELN</name>
<evidence type="ECO:0000256" key="4">
    <source>
        <dbReference type="ARBA" id="ARBA00022553"/>
    </source>
</evidence>
<dbReference type="SUPFAM" id="SSF47384">
    <property type="entry name" value="Homodimeric domain of signal transducing histidine kinase"/>
    <property type="match status" value="1"/>
</dbReference>
<keyword evidence="8 11" id="KW-1133">Transmembrane helix</keyword>
<keyword evidence="10 11" id="KW-0472">Membrane</keyword>
<evidence type="ECO:0000256" key="2">
    <source>
        <dbReference type="ARBA" id="ARBA00004236"/>
    </source>
</evidence>
<evidence type="ECO:0000256" key="11">
    <source>
        <dbReference type="SAM" id="Phobius"/>
    </source>
</evidence>
<feature type="domain" description="HAMP" evidence="13">
    <location>
        <begin position="200"/>
        <end position="252"/>
    </location>
</feature>
<keyword evidence="7 14" id="KW-0418">Kinase</keyword>
<dbReference type="Pfam" id="PF00512">
    <property type="entry name" value="HisKA"/>
    <property type="match status" value="1"/>
</dbReference>
<dbReference type="EMBL" id="JTJZ01000018">
    <property type="protein sequence ID" value="KHS52807.1"/>
    <property type="molecule type" value="Genomic_DNA"/>
</dbReference>
<evidence type="ECO:0000256" key="1">
    <source>
        <dbReference type="ARBA" id="ARBA00000085"/>
    </source>
</evidence>
<accession>A0A0B9APQ7</accession>
<evidence type="ECO:0000313" key="15">
    <source>
        <dbReference type="Proteomes" id="UP000031488"/>
    </source>
</evidence>
<evidence type="ECO:0000256" key="8">
    <source>
        <dbReference type="ARBA" id="ARBA00022989"/>
    </source>
</evidence>